<organism evidence="1 2">
    <name type="scientific">Actinomadura bangladeshensis</name>
    <dbReference type="NCBI Taxonomy" id="453573"/>
    <lineage>
        <taxon>Bacteria</taxon>
        <taxon>Bacillati</taxon>
        <taxon>Actinomycetota</taxon>
        <taxon>Actinomycetes</taxon>
        <taxon>Streptosporangiales</taxon>
        <taxon>Thermomonosporaceae</taxon>
        <taxon>Actinomadura</taxon>
    </lineage>
</organism>
<dbReference type="Proteomes" id="UP000475532">
    <property type="component" value="Unassembled WGS sequence"/>
</dbReference>
<proteinExistence type="predicted"/>
<gene>
    <name evidence="1" type="ORF">G3I70_00155</name>
</gene>
<dbReference type="RefSeq" id="WP_163052443.1">
    <property type="nucleotide sequence ID" value="NZ_JAAGLI010000001.1"/>
</dbReference>
<evidence type="ECO:0000313" key="1">
    <source>
        <dbReference type="EMBL" id="NEA20915.1"/>
    </source>
</evidence>
<comment type="caution">
    <text evidence="1">The sequence shown here is derived from an EMBL/GenBank/DDBJ whole genome shotgun (WGS) entry which is preliminary data.</text>
</comment>
<protein>
    <submittedName>
        <fullName evidence="1">Uncharacterized protein</fullName>
    </submittedName>
</protein>
<accession>A0A6L9Q6T3</accession>
<dbReference type="AlphaFoldDB" id="A0A6L9Q6T3"/>
<reference evidence="1 2" key="1">
    <citation type="submission" date="2020-01" db="EMBL/GenBank/DDBJ databases">
        <title>Insect and environment-associated Actinomycetes.</title>
        <authorList>
            <person name="Currrie C."/>
            <person name="Chevrette M."/>
            <person name="Carlson C."/>
            <person name="Stubbendieck R."/>
            <person name="Wendt-Pienkowski E."/>
        </authorList>
    </citation>
    <scope>NUCLEOTIDE SEQUENCE [LARGE SCALE GENOMIC DNA]</scope>
    <source>
        <strain evidence="1 2">SID10258</strain>
    </source>
</reference>
<name>A0A6L9Q6T3_9ACTN</name>
<dbReference type="EMBL" id="JAAGLI010000001">
    <property type="protein sequence ID" value="NEA20915.1"/>
    <property type="molecule type" value="Genomic_DNA"/>
</dbReference>
<sequence length="45" mass="4859">MQHFHAAGPADPRLRNLVVDIIPIDAMRPPVPAAIETIVVAARAF</sequence>
<evidence type="ECO:0000313" key="2">
    <source>
        <dbReference type="Proteomes" id="UP000475532"/>
    </source>
</evidence>